<evidence type="ECO:0000313" key="2">
    <source>
        <dbReference type="EMBL" id="SFT55519.1"/>
    </source>
</evidence>
<dbReference type="Gene3D" id="3.30.420.10">
    <property type="entry name" value="Ribonuclease H-like superfamily/Ribonuclease H"/>
    <property type="match status" value="1"/>
</dbReference>
<evidence type="ECO:0000259" key="1">
    <source>
        <dbReference type="PROSITE" id="PS50994"/>
    </source>
</evidence>
<dbReference type="PANTHER" id="PTHR47515:SF2">
    <property type="entry name" value="INTEGRASE CORE DOMAIN PROTEIN"/>
    <property type="match status" value="1"/>
</dbReference>
<feature type="domain" description="Integrase catalytic" evidence="1">
    <location>
        <begin position="1"/>
        <end position="94"/>
    </location>
</feature>
<dbReference type="SUPFAM" id="SSF53098">
    <property type="entry name" value="Ribonuclease H-like"/>
    <property type="match status" value="1"/>
</dbReference>
<dbReference type="PROSITE" id="PS50994">
    <property type="entry name" value="INTEGRASE"/>
    <property type="match status" value="1"/>
</dbReference>
<dbReference type="InterPro" id="IPR012337">
    <property type="entry name" value="RNaseH-like_sf"/>
</dbReference>
<dbReference type="Pfam" id="PF13683">
    <property type="entry name" value="rve_3"/>
    <property type="match status" value="1"/>
</dbReference>
<dbReference type="GO" id="GO:0015074">
    <property type="term" value="P:DNA integration"/>
    <property type="evidence" value="ECO:0007669"/>
    <property type="project" value="InterPro"/>
</dbReference>
<organism evidence="2 3">
    <name type="scientific">Halomonas saccharevitans</name>
    <dbReference type="NCBI Taxonomy" id="416872"/>
    <lineage>
        <taxon>Bacteria</taxon>
        <taxon>Pseudomonadati</taxon>
        <taxon>Pseudomonadota</taxon>
        <taxon>Gammaproteobacteria</taxon>
        <taxon>Oceanospirillales</taxon>
        <taxon>Halomonadaceae</taxon>
        <taxon>Halomonas</taxon>
    </lineage>
</organism>
<proteinExistence type="predicted"/>
<dbReference type="AlphaFoldDB" id="A0A1I6YYK1"/>
<protein>
    <submittedName>
        <fullName evidence="2">Integrase core domain-containing protein</fullName>
    </submittedName>
</protein>
<dbReference type="GO" id="GO:0003676">
    <property type="term" value="F:nucleic acid binding"/>
    <property type="evidence" value="ECO:0007669"/>
    <property type="project" value="InterPro"/>
</dbReference>
<evidence type="ECO:0000313" key="3">
    <source>
        <dbReference type="Proteomes" id="UP000199594"/>
    </source>
</evidence>
<feature type="non-terminal residue" evidence="2">
    <location>
        <position position="1"/>
    </location>
</feature>
<sequence>TRAGERKPSGNHAFDQECQADGIEHRLIKPGRPQTNGMVERFNGRISDVLATRRYTSGEDLEQTLKRYTWLYNHHIPQKALHHQSPIAVMKEWQAKRPELFTKRVVNHTGPDTYRRFLDMPSVRVFHNQLCVRHNVLLAPLVLINTCDNPEAYLSQDAQPT</sequence>
<dbReference type="EMBL" id="FPAQ01000008">
    <property type="protein sequence ID" value="SFT55519.1"/>
    <property type="molecule type" value="Genomic_DNA"/>
</dbReference>
<dbReference type="InterPro" id="IPR001584">
    <property type="entry name" value="Integrase_cat-core"/>
</dbReference>
<accession>A0A1I6YYK1</accession>
<dbReference type="InterPro" id="IPR036397">
    <property type="entry name" value="RNaseH_sf"/>
</dbReference>
<name>A0A1I6YYK1_9GAMM</name>
<reference evidence="2 3" key="1">
    <citation type="submission" date="2016-10" db="EMBL/GenBank/DDBJ databases">
        <authorList>
            <person name="de Groot N.N."/>
        </authorList>
    </citation>
    <scope>NUCLEOTIDE SEQUENCE [LARGE SCALE GENOMIC DNA]</scope>
    <source>
        <strain evidence="2 3">CGMCC 1.6493</strain>
    </source>
</reference>
<dbReference type="PANTHER" id="PTHR47515">
    <property type="entry name" value="LOW CALCIUM RESPONSE LOCUS PROTEIN T"/>
    <property type="match status" value="1"/>
</dbReference>
<gene>
    <name evidence="2" type="ORF">SAMN04487956_1081</name>
</gene>
<dbReference type="Proteomes" id="UP000199594">
    <property type="component" value="Unassembled WGS sequence"/>
</dbReference>